<dbReference type="Pfam" id="PF14332">
    <property type="entry name" value="DUF4388"/>
    <property type="match status" value="1"/>
</dbReference>
<organism evidence="2 3">
    <name type="scientific">Candidatus Viridilinea halotolerans</name>
    <dbReference type="NCBI Taxonomy" id="2491704"/>
    <lineage>
        <taxon>Bacteria</taxon>
        <taxon>Bacillati</taxon>
        <taxon>Chloroflexota</taxon>
        <taxon>Chloroflexia</taxon>
        <taxon>Chloroflexales</taxon>
        <taxon>Chloroflexineae</taxon>
        <taxon>Oscillochloridaceae</taxon>
        <taxon>Candidatus Viridilinea</taxon>
    </lineage>
</organism>
<dbReference type="InterPro" id="IPR025497">
    <property type="entry name" value="PatA-like_N"/>
</dbReference>
<proteinExistence type="predicted"/>
<dbReference type="PANTHER" id="PTHR36304">
    <property type="entry name" value="DOMAIN GTPASE-ACTIVATING PROTEIN, PUTATIVE-RELATED-RELATED"/>
    <property type="match status" value="1"/>
</dbReference>
<reference evidence="2 3" key="1">
    <citation type="submission" date="2018-12" db="EMBL/GenBank/DDBJ databases">
        <title>Genome Sequence of Candidatus Viridilinea halotolerans isolated from saline sulfide-rich spring.</title>
        <authorList>
            <person name="Grouzdev D.S."/>
            <person name="Burganskaya E.I."/>
            <person name="Krutkina M.S."/>
            <person name="Sukhacheva M.V."/>
            <person name="Gorlenko V.M."/>
        </authorList>
    </citation>
    <scope>NUCLEOTIDE SEQUENCE [LARGE SCALE GENOMIC DNA]</scope>
    <source>
        <strain evidence="2">Chok-6</strain>
    </source>
</reference>
<gene>
    <name evidence="2" type="ORF">EI684_05760</name>
</gene>
<evidence type="ECO:0000313" key="2">
    <source>
        <dbReference type="EMBL" id="RRR74997.1"/>
    </source>
</evidence>
<comment type="caution">
    <text evidence="2">The sequence shown here is derived from an EMBL/GenBank/DDBJ whole genome shotgun (WGS) entry which is preliminary data.</text>
</comment>
<sequence length="104" mass="11400">MFLQGSFNTISVAALIQTLCHERRAVQIEAWRTDASAHICLSDGLVIAATCEGTEGADAIVKLMRWPNGLFRVGQLPEHFAPTMAADPESILLEAARQRDEFMA</sequence>
<accession>A0A426U512</accession>
<dbReference type="EMBL" id="RSAS01000221">
    <property type="protein sequence ID" value="RRR74997.1"/>
    <property type="molecule type" value="Genomic_DNA"/>
</dbReference>
<feature type="domain" description="PatA-like N-terminal" evidence="1">
    <location>
        <begin position="4"/>
        <end position="101"/>
    </location>
</feature>
<dbReference type="Proteomes" id="UP000280307">
    <property type="component" value="Unassembled WGS sequence"/>
</dbReference>
<dbReference type="AlphaFoldDB" id="A0A426U512"/>
<dbReference type="PANTHER" id="PTHR36304:SF4">
    <property type="entry name" value="DUF4388 DOMAIN-CONTAINING PROTEIN"/>
    <property type="match status" value="1"/>
</dbReference>
<evidence type="ECO:0000259" key="1">
    <source>
        <dbReference type="Pfam" id="PF14332"/>
    </source>
</evidence>
<name>A0A426U512_9CHLR</name>
<protein>
    <submittedName>
        <fullName evidence="2">DUF4388 domain-containing protein</fullName>
    </submittedName>
</protein>
<evidence type="ECO:0000313" key="3">
    <source>
        <dbReference type="Proteomes" id="UP000280307"/>
    </source>
</evidence>